<protein>
    <recommendedName>
        <fullName evidence="3">DUF2757 domain-containing protein</fullName>
    </recommendedName>
</protein>
<organism evidence="1 2">
    <name type="scientific">Photorhabdus bodei</name>
    <dbReference type="NCBI Taxonomy" id="2029681"/>
    <lineage>
        <taxon>Bacteria</taxon>
        <taxon>Pseudomonadati</taxon>
        <taxon>Pseudomonadota</taxon>
        <taxon>Gammaproteobacteria</taxon>
        <taxon>Enterobacterales</taxon>
        <taxon>Morganellaceae</taxon>
        <taxon>Photorhabdus</taxon>
    </lineage>
</organism>
<accession>A0AAW6BUJ2</accession>
<dbReference type="Proteomes" id="UP001212996">
    <property type="component" value="Unassembled WGS sequence"/>
</dbReference>
<name>A0AAW6BUJ2_9GAMM</name>
<proteinExistence type="predicted"/>
<sequence>MTMRRFCENCDAETLHDAIEKEERWQDKSYEDHELDPVEVIARANGDIITIFTCTECDNSVEEL</sequence>
<comment type="caution">
    <text evidence="1">The sequence shown here is derived from an EMBL/GenBank/DDBJ whole genome shotgun (WGS) entry which is preliminary data.</text>
</comment>
<evidence type="ECO:0000313" key="2">
    <source>
        <dbReference type="Proteomes" id="UP001212996"/>
    </source>
</evidence>
<dbReference type="EMBL" id="JAQMFO010000146">
    <property type="protein sequence ID" value="MDB6375312.1"/>
    <property type="molecule type" value="Genomic_DNA"/>
</dbReference>
<gene>
    <name evidence="1" type="ORF">PH362_26420</name>
</gene>
<dbReference type="RefSeq" id="WP_271868391.1">
    <property type="nucleotide sequence ID" value="NZ_JAQMFO010000146.1"/>
</dbReference>
<evidence type="ECO:0000313" key="1">
    <source>
        <dbReference type="EMBL" id="MDB6375312.1"/>
    </source>
</evidence>
<reference evidence="1" key="1">
    <citation type="submission" date="2023-01" db="EMBL/GenBank/DDBJ databases">
        <title>Genome sequencing of Photorhabdus bodei 09-20.</title>
        <authorList>
            <person name="Kalindamar S."/>
            <person name="Kumru S."/>
        </authorList>
    </citation>
    <scope>NUCLEOTIDE SEQUENCE</scope>
    <source>
        <strain evidence="1">09-20</strain>
    </source>
</reference>
<dbReference type="AlphaFoldDB" id="A0AAW6BUJ2"/>
<evidence type="ECO:0008006" key="3">
    <source>
        <dbReference type="Google" id="ProtNLM"/>
    </source>
</evidence>